<feature type="compositionally biased region" description="Basic and acidic residues" evidence="1">
    <location>
        <begin position="68"/>
        <end position="77"/>
    </location>
</feature>
<protein>
    <submittedName>
        <fullName evidence="2">Uncharacterized protein</fullName>
    </submittedName>
</protein>
<feature type="region of interest" description="Disordered" evidence="1">
    <location>
        <begin position="1"/>
        <end position="94"/>
    </location>
</feature>
<evidence type="ECO:0000313" key="3">
    <source>
        <dbReference type="Proteomes" id="UP001469553"/>
    </source>
</evidence>
<reference evidence="2 3" key="1">
    <citation type="submission" date="2021-06" db="EMBL/GenBank/DDBJ databases">
        <authorList>
            <person name="Palmer J.M."/>
        </authorList>
    </citation>
    <scope>NUCLEOTIDE SEQUENCE [LARGE SCALE GENOMIC DNA]</scope>
    <source>
        <strain evidence="2 3">AS_MEX2019</strain>
        <tissue evidence="2">Muscle</tissue>
    </source>
</reference>
<sequence>MAVKLHMSQQRPWETPPRQLKSRKVCTDVSSGGRKMPALLPDQDTQPGEQAKNGAEPPHAPSAPAAVERAEPPDRPADVSLPSPSAAEPAIPGALLPTVHEVHVWQKHSVRINATEDPGMQASRQHDGR</sequence>
<organism evidence="2 3">
    <name type="scientific">Ameca splendens</name>
    <dbReference type="NCBI Taxonomy" id="208324"/>
    <lineage>
        <taxon>Eukaryota</taxon>
        <taxon>Metazoa</taxon>
        <taxon>Chordata</taxon>
        <taxon>Craniata</taxon>
        <taxon>Vertebrata</taxon>
        <taxon>Euteleostomi</taxon>
        <taxon>Actinopterygii</taxon>
        <taxon>Neopterygii</taxon>
        <taxon>Teleostei</taxon>
        <taxon>Neoteleostei</taxon>
        <taxon>Acanthomorphata</taxon>
        <taxon>Ovalentaria</taxon>
        <taxon>Atherinomorphae</taxon>
        <taxon>Cyprinodontiformes</taxon>
        <taxon>Goodeidae</taxon>
        <taxon>Ameca</taxon>
    </lineage>
</organism>
<feature type="region of interest" description="Disordered" evidence="1">
    <location>
        <begin position="110"/>
        <end position="129"/>
    </location>
</feature>
<evidence type="ECO:0000313" key="2">
    <source>
        <dbReference type="EMBL" id="MEQ2313659.1"/>
    </source>
</evidence>
<dbReference type="EMBL" id="JAHRIP010084823">
    <property type="protein sequence ID" value="MEQ2313659.1"/>
    <property type="molecule type" value="Genomic_DNA"/>
</dbReference>
<accession>A0ABV1A525</accession>
<keyword evidence="3" id="KW-1185">Reference proteome</keyword>
<proteinExistence type="predicted"/>
<name>A0ABV1A525_9TELE</name>
<comment type="caution">
    <text evidence="2">The sequence shown here is derived from an EMBL/GenBank/DDBJ whole genome shotgun (WGS) entry which is preliminary data.</text>
</comment>
<dbReference type="Proteomes" id="UP001469553">
    <property type="component" value="Unassembled WGS sequence"/>
</dbReference>
<gene>
    <name evidence="2" type="ORF">AMECASPLE_004351</name>
</gene>
<evidence type="ECO:0000256" key="1">
    <source>
        <dbReference type="SAM" id="MobiDB-lite"/>
    </source>
</evidence>